<dbReference type="PANTHER" id="PTHR33376">
    <property type="match status" value="1"/>
</dbReference>
<dbReference type="InterPro" id="IPR038404">
    <property type="entry name" value="TRAP_DctP_sf"/>
</dbReference>
<proteinExistence type="predicted"/>
<name>A0A1H2I9X6_9BACT</name>
<protein>
    <submittedName>
        <fullName evidence="2">TRAP-type C4-dicarboxylate transport system, substrate-binding protein</fullName>
    </submittedName>
</protein>
<dbReference type="EMBL" id="FNLL01000008">
    <property type="protein sequence ID" value="SDU40795.1"/>
    <property type="molecule type" value="Genomic_DNA"/>
</dbReference>
<sequence>MRLRSVPLFLVFCATFFLIQPAGAQMRLTYSNFFPPTHVHSKLAERWCKEIEEQTHGEIVFNYFPASTLTRPQQTYIAVAKGVADIGMTAIAYSRGRFPVLEAIDLPMGYTSGVQATAVANQVLERFDPEELHNTEVMYLHAHGPGVIHTRNKPIHSLADLKGLKIRGTGTSGEVIAALGGTPVGQSMAETYQMLQRGVVDGSAHPVEANNGWKLGEVAKYMVQNFSSGYTTTFAVFMNQKRWHQLTPKQQEIFTRINKKYALKHGQVWDEADKKGMAFFLSKGGTVISQTNEESKRWAEKSSVLLENYIQSVAKRGIDGKVVVDFIQARLQQP</sequence>
<dbReference type="RefSeq" id="WP_014956176.1">
    <property type="nucleotide sequence ID" value="NZ_FNLL01000008.1"/>
</dbReference>
<evidence type="ECO:0000313" key="3">
    <source>
        <dbReference type="Proteomes" id="UP000199608"/>
    </source>
</evidence>
<dbReference type="InterPro" id="IPR018389">
    <property type="entry name" value="DctP_fam"/>
</dbReference>
<accession>A0A1H2I9X6</accession>
<reference evidence="3" key="1">
    <citation type="submission" date="2016-10" db="EMBL/GenBank/DDBJ databases">
        <authorList>
            <person name="Varghese N."/>
            <person name="Submissions S."/>
        </authorList>
    </citation>
    <scope>NUCLEOTIDE SEQUENCE [LARGE SCALE GENOMIC DNA]</scope>
    <source>
        <strain evidence="3">DSM 3384</strain>
    </source>
</reference>
<evidence type="ECO:0000313" key="2">
    <source>
        <dbReference type="EMBL" id="SDU40795.1"/>
    </source>
</evidence>
<dbReference type="AlphaFoldDB" id="A0A1H2I9X6"/>
<dbReference type="NCBIfam" id="NF037995">
    <property type="entry name" value="TRAP_S1"/>
    <property type="match status" value="1"/>
</dbReference>
<dbReference type="PANTHER" id="PTHR33376:SF15">
    <property type="entry name" value="BLL6794 PROTEIN"/>
    <property type="match status" value="1"/>
</dbReference>
<keyword evidence="1" id="KW-0732">Signal</keyword>
<dbReference type="CDD" id="cd13665">
    <property type="entry name" value="PBP2_TRAP_Dctp3_4"/>
    <property type="match status" value="1"/>
</dbReference>
<dbReference type="Pfam" id="PF03480">
    <property type="entry name" value="DctP"/>
    <property type="match status" value="1"/>
</dbReference>
<keyword evidence="3" id="KW-1185">Reference proteome</keyword>
<evidence type="ECO:0000256" key="1">
    <source>
        <dbReference type="ARBA" id="ARBA00022729"/>
    </source>
</evidence>
<dbReference type="GO" id="GO:0055085">
    <property type="term" value="P:transmembrane transport"/>
    <property type="evidence" value="ECO:0007669"/>
    <property type="project" value="InterPro"/>
</dbReference>
<dbReference type="SUPFAM" id="SSF53850">
    <property type="entry name" value="Periplasmic binding protein-like II"/>
    <property type="match status" value="1"/>
</dbReference>
<dbReference type="Gene3D" id="3.40.190.170">
    <property type="entry name" value="Bacterial extracellular solute-binding protein, family 7"/>
    <property type="match status" value="1"/>
</dbReference>
<gene>
    <name evidence="2" type="ORF">SAMN04487931_10814</name>
</gene>
<dbReference type="Proteomes" id="UP000199608">
    <property type="component" value="Unassembled WGS sequence"/>
</dbReference>
<organism evidence="2 3">
    <name type="scientific">Desulfobacula phenolica</name>
    <dbReference type="NCBI Taxonomy" id="90732"/>
    <lineage>
        <taxon>Bacteria</taxon>
        <taxon>Pseudomonadati</taxon>
        <taxon>Thermodesulfobacteriota</taxon>
        <taxon>Desulfobacteria</taxon>
        <taxon>Desulfobacterales</taxon>
        <taxon>Desulfobacteraceae</taxon>
        <taxon>Desulfobacula</taxon>
    </lineage>
</organism>